<gene>
    <name evidence="3" type="primary">moeB</name>
    <name evidence="3" type="ORF">ICMP_331</name>
</gene>
<dbReference type="STRING" id="476281.ICMP_331"/>
<dbReference type="SUPFAM" id="SSF69572">
    <property type="entry name" value="Activating enzymes of the ubiquitin-like proteins"/>
    <property type="match status" value="1"/>
</dbReference>
<dbReference type="EMBL" id="AP010872">
    <property type="protein sequence ID" value="BAH83185.1"/>
    <property type="molecule type" value="Genomic_DNA"/>
</dbReference>
<protein>
    <submittedName>
        <fullName evidence="3">Molybdopterin biosynthesis protein MoeB</fullName>
    </submittedName>
</protein>
<dbReference type="CDD" id="cd00757">
    <property type="entry name" value="ThiF_MoeB_HesA_family"/>
    <property type="match status" value="1"/>
</dbReference>
<dbReference type="KEGG" id="icp:ICMP_331"/>
<dbReference type="GO" id="GO:0008641">
    <property type="term" value="F:ubiquitin-like modifier activating enzyme activity"/>
    <property type="evidence" value="ECO:0007669"/>
    <property type="project" value="InterPro"/>
</dbReference>
<dbReference type="Gene3D" id="3.40.50.720">
    <property type="entry name" value="NAD(P)-binding Rossmann-like Domain"/>
    <property type="match status" value="1"/>
</dbReference>
<dbReference type="GO" id="GO:0004792">
    <property type="term" value="F:thiosulfate-cyanide sulfurtransferase activity"/>
    <property type="evidence" value="ECO:0007669"/>
    <property type="project" value="TreeGrafter"/>
</dbReference>
<dbReference type="GO" id="GO:0016779">
    <property type="term" value="F:nucleotidyltransferase activity"/>
    <property type="evidence" value="ECO:0007669"/>
    <property type="project" value="TreeGrafter"/>
</dbReference>
<dbReference type="InterPro" id="IPR000594">
    <property type="entry name" value="ThiF_NAD_FAD-bd"/>
</dbReference>
<evidence type="ECO:0000313" key="4">
    <source>
        <dbReference type="Proteomes" id="UP000061704"/>
    </source>
</evidence>
<dbReference type="PANTHER" id="PTHR10953:SF194">
    <property type="entry name" value="MOLYBDOPTERIN-SYNTHASE ADENYLYLTRANSFERASE"/>
    <property type="match status" value="1"/>
</dbReference>
<proteinExistence type="inferred from homology"/>
<evidence type="ECO:0000313" key="3">
    <source>
        <dbReference type="EMBL" id="BAH83185.1"/>
    </source>
</evidence>
<dbReference type="InterPro" id="IPR045886">
    <property type="entry name" value="ThiF/MoeB/HesA"/>
</dbReference>
<name>C5WCX9_9ENTR</name>
<sequence length="254" mass="28779">MNFLTKKEQLRYNRQIILKNFDLQGQKILKDSSVLIVGLGGIGCSTATWLVCSGIGKITLLDFDLVSQNNLQRQILYRDTTLGMLKVDSAQKILQSLNNYCQINTISERLSNDKLNYLIKHQNAVLDCTDNIESREQLNVLCYFSKVPLISAAAIRMEGQLNTFTWQVEHPCYHCISRLFGRKKLSCVESGVMAPLVGVMGALQAMETLKLLTNYGNSLESKILMYDALTIQFKKFVVKKDLNCEVCSHHNFKI</sequence>
<dbReference type="Pfam" id="PF00899">
    <property type="entry name" value="ThiF"/>
    <property type="match status" value="1"/>
</dbReference>
<evidence type="ECO:0000259" key="2">
    <source>
        <dbReference type="Pfam" id="PF00899"/>
    </source>
</evidence>
<dbReference type="GO" id="GO:0008146">
    <property type="term" value="F:sulfotransferase activity"/>
    <property type="evidence" value="ECO:0007669"/>
    <property type="project" value="TreeGrafter"/>
</dbReference>
<dbReference type="HOGENOM" id="CLU_013325_10_3_6"/>
<feature type="domain" description="THIF-type NAD/FAD binding fold" evidence="2">
    <location>
        <begin position="12"/>
        <end position="245"/>
    </location>
</feature>
<keyword evidence="4" id="KW-1185">Reference proteome</keyword>
<dbReference type="NCBIfam" id="NF004281">
    <property type="entry name" value="PRK05690.1"/>
    <property type="match status" value="1"/>
</dbReference>
<accession>C5WCX9</accession>
<comment type="similarity">
    <text evidence="1">Belongs to the HesA/MoeB/ThiF family.</text>
</comment>
<dbReference type="FunFam" id="3.40.50.720:FF:000080">
    <property type="entry name" value="Thiazole biosynthesis adenylyltransferase ThiF"/>
    <property type="match status" value="1"/>
</dbReference>
<reference evidence="3 4" key="1">
    <citation type="journal article" date="2011" name="Genome Biol. Evol.">
        <title>Reductive evolution of bacterial genome in insect gut environment.</title>
        <authorList>
            <person name="Nikoh N."/>
            <person name="Hosokawa T."/>
            <person name="Ohshima K."/>
            <person name="Hattori M."/>
            <person name="Fukatsu T."/>
        </authorList>
    </citation>
    <scope>NUCLEOTIDE SEQUENCE [LARGE SCALE GENOMIC DNA]</scope>
    <source>
        <strain evidence="3 4">Mpkobe</strain>
    </source>
</reference>
<organism evidence="3 4">
    <name type="scientific">Candidatus Ishikawaella capsulata Mpkobe</name>
    <dbReference type="NCBI Taxonomy" id="476281"/>
    <lineage>
        <taxon>Bacteria</taxon>
        <taxon>Pseudomonadati</taxon>
        <taxon>Pseudomonadota</taxon>
        <taxon>Gammaproteobacteria</taxon>
        <taxon>Enterobacterales</taxon>
        <taxon>Enterobacteriaceae</taxon>
        <taxon>Candidatus Ishikawella</taxon>
    </lineage>
</organism>
<evidence type="ECO:0000256" key="1">
    <source>
        <dbReference type="ARBA" id="ARBA00009919"/>
    </source>
</evidence>
<dbReference type="InterPro" id="IPR035985">
    <property type="entry name" value="Ubiquitin-activating_enz"/>
</dbReference>
<dbReference type="Proteomes" id="UP000061704">
    <property type="component" value="Chromosome"/>
</dbReference>
<dbReference type="PANTHER" id="PTHR10953">
    <property type="entry name" value="UBIQUITIN-ACTIVATING ENZYME E1"/>
    <property type="match status" value="1"/>
</dbReference>
<dbReference type="GO" id="GO:0005829">
    <property type="term" value="C:cytosol"/>
    <property type="evidence" value="ECO:0007669"/>
    <property type="project" value="TreeGrafter"/>
</dbReference>
<dbReference type="AlphaFoldDB" id="C5WCX9"/>